<dbReference type="AlphaFoldDB" id="A0A7V8VCB1"/>
<gene>
    <name evidence="2" type="ORF">H0921_04425</name>
</gene>
<dbReference type="RefSeq" id="WP_194536834.1">
    <property type="nucleotide sequence ID" value="NZ_JACEFB010000002.1"/>
</dbReference>
<keyword evidence="3" id="KW-1185">Reference proteome</keyword>
<feature type="compositionally biased region" description="Low complexity" evidence="1">
    <location>
        <begin position="217"/>
        <end position="226"/>
    </location>
</feature>
<evidence type="ECO:0000313" key="3">
    <source>
        <dbReference type="Proteomes" id="UP000542342"/>
    </source>
</evidence>
<name>A0A7V8VCB1_9BACT</name>
<dbReference type="EMBL" id="JACEFB010000002">
    <property type="protein sequence ID" value="MBA2225407.1"/>
    <property type="molecule type" value="Genomic_DNA"/>
</dbReference>
<evidence type="ECO:0000313" key="2">
    <source>
        <dbReference type="EMBL" id="MBA2225407.1"/>
    </source>
</evidence>
<dbReference type="InterPro" id="IPR011446">
    <property type="entry name" value="BBP7"/>
</dbReference>
<organism evidence="2 3">
    <name type="scientific">Thermogemmata fonticola</name>
    <dbReference type="NCBI Taxonomy" id="2755323"/>
    <lineage>
        <taxon>Bacteria</taxon>
        <taxon>Pseudomonadati</taxon>
        <taxon>Planctomycetota</taxon>
        <taxon>Planctomycetia</taxon>
        <taxon>Gemmatales</taxon>
        <taxon>Gemmataceae</taxon>
        <taxon>Thermogemmata</taxon>
    </lineage>
</organism>
<feature type="region of interest" description="Disordered" evidence="1">
    <location>
        <begin position="189"/>
        <end position="240"/>
    </location>
</feature>
<protein>
    <submittedName>
        <fullName evidence="2">BBP7 family outer membrane beta-barrel protein</fullName>
    </submittedName>
</protein>
<feature type="compositionally biased region" description="Polar residues" evidence="1">
    <location>
        <begin position="197"/>
        <end position="212"/>
    </location>
</feature>
<proteinExistence type="predicted"/>
<accession>A0A7V8VCB1</accession>
<reference evidence="2 3" key="1">
    <citation type="submission" date="2020-07" db="EMBL/GenBank/DDBJ databases">
        <title>Thermogemmata thermophila gen. nov., sp. nov., a novel moderate thermophilic planctomycete from a Kamchatka hot spring.</title>
        <authorList>
            <person name="Elcheninov A.G."/>
            <person name="Podosokorskaya O.A."/>
            <person name="Kovaleva O.L."/>
            <person name="Novikov A."/>
            <person name="Bonch-Osmolovskaya E.A."/>
            <person name="Toshchakov S.V."/>
            <person name="Kublanov I.V."/>
        </authorList>
    </citation>
    <scope>NUCLEOTIDE SEQUENCE [LARGE SCALE GENOMIC DNA]</scope>
    <source>
        <strain evidence="2 3">2918</strain>
    </source>
</reference>
<comment type="caution">
    <text evidence="2">The sequence shown here is derived from an EMBL/GenBank/DDBJ whole genome shotgun (WGS) entry which is preliminary data.</text>
</comment>
<feature type="compositionally biased region" description="Pro residues" evidence="1">
    <location>
        <begin position="227"/>
        <end position="237"/>
    </location>
</feature>
<dbReference type="Proteomes" id="UP000542342">
    <property type="component" value="Unassembled WGS sequence"/>
</dbReference>
<evidence type="ECO:0000256" key="1">
    <source>
        <dbReference type="SAM" id="MobiDB-lite"/>
    </source>
</evidence>
<dbReference type="Pfam" id="PF07585">
    <property type="entry name" value="BBP7"/>
    <property type="match status" value="1"/>
</dbReference>
<sequence>MRRRWVWIAGFGLVTGPWAAPAWSQSAPPAPTPPARAARLGLPVAVTAAEPPSFISPTASAILPAGSASVHTLTASSPPGVRWSEQVPLFVPSATSPPSAVLPGDGLVMPGTPIAAVIPSVQPPPATHAAPVPTAPVAATFATSAAPNTSTGAIPPSMPGVIWTYPPVVSWPANTGTVPMGSGGTPAVLPMPAVLGGQTQPSQSYGAQTPNITEIRPPTTAPAGNPSSPPGTSPPPVATYVPSVPPSSGVFVSPGLEPPLYAPVGWDALQRLTAPSKYYASAEFLLWWTKSAHLPPLLTTSSPQFQGIPGLGDTRLLFGGNFGNTLHAGGRFTIGRWFGNDQIRGVEGRLFFLGRTDSTFAVTSAEYPVLARPFFNVNTPFGPFSEVIASPGRGVGAAIIDLQNDVWGAEVNYRRNLWSSGCARLDALVGYRYFGMKERLGITESFISTGQNPIRINGIPVVSGTINDIFRAENHFHGGQIGLAWEHRWGLWTFDARATVAFGNVRQLGEIDGGQTLLLANGQTVRYAGGLLALPNANIGRYTHDQFAVLPEVGVNIGYQLTSHMRLFVGYNFLYLGNALRPERMIDTNIDIARIPNFAVPGGGTTPVAGLPRPAPLFRTNDFFVQGINFGLEFRW</sequence>